<keyword evidence="3" id="KW-1185">Reference proteome</keyword>
<feature type="chain" id="PRO_5037791514" evidence="1">
    <location>
        <begin position="23"/>
        <end position="210"/>
    </location>
</feature>
<dbReference type="InterPro" id="IPR042245">
    <property type="entry name" value="Tgt2/MlaC_sf"/>
</dbReference>
<feature type="signal peptide" evidence="1">
    <location>
        <begin position="1"/>
        <end position="22"/>
    </location>
</feature>
<dbReference type="Pfam" id="PF05494">
    <property type="entry name" value="MlaC"/>
    <property type="match status" value="1"/>
</dbReference>
<dbReference type="AlphaFoldDB" id="A0A975RBM6"/>
<dbReference type="Proteomes" id="UP000676649">
    <property type="component" value="Chromosome"/>
</dbReference>
<organism evidence="2 3">
    <name type="scientific">Methylomonas paludis</name>
    <dbReference type="NCBI Taxonomy" id="1173101"/>
    <lineage>
        <taxon>Bacteria</taxon>
        <taxon>Pseudomonadati</taxon>
        <taxon>Pseudomonadota</taxon>
        <taxon>Gammaproteobacteria</taxon>
        <taxon>Methylococcales</taxon>
        <taxon>Methylococcaceae</taxon>
        <taxon>Methylomonas</taxon>
    </lineage>
</organism>
<dbReference type="PANTHER" id="PTHR36573:SF1">
    <property type="entry name" value="INTERMEMBRANE PHOSPHOLIPID TRANSPORT SYSTEM BINDING PROTEIN MLAC"/>
    <property type="match status" value="1"/>
</dbReference>
<reference evidence="2" key="1">
    <citation type="submission" date="2021-04" db="EMBL/GenBank/DDBJ databases">
        <title>Draft genome sequence data of methanotrophic Methylovulum sp. strain S1L and Methylomonas sp. strain S2AM isolated from boreal lake water columns.</title>
        <authorList>
            <person name="Rissanen A.J."/>
            <person name="Mangayil R."/>
            <person name="Svenning M.M."/>
            <person name="Khanongnuch R."/>
        </authorList>
    </citation>
    <scope>NUCLEOTIDE SEQUENCE</scope>
    <source>
        <strain evidence="2">S2AM</strain>
    </source>
</reference>
<evidence type="ECO:0000313" key="3">
    <source>
        <dbReference type="Proteomes" id="UP000676649"/>
    </source>
</evidence>
<dbReference type="EMBL" id="CP073754">
    <property type="protein sequence ID" value="QWF72573.1"/>
    <property type="molecule type" value="Genomic_DNA"/>
</dbReference>
<protein>
    <submittedName>
        <fullName evidence="2">ABC transporter substrate-binding protein</fullName>
    </submittedName>
</protein>
<keyword evidence="1" id="KW-0732">Signal</keyword>
<dbReference type="KEGG" id="mpad:KEF85_12770"/>
<evidence type="ECO:0000256" key="1">
    <source>
        <dbReference type="SAM" id="SignalP"/>
    </source>
</evidence>
<dbReference type="PANTHER" id="PTHR36573">
    <property type="entry name" value="INTERMEMBRANE PHOSPHOLIPID TRANSPORT SYSTEM BINDING PROTEIN MLAC"/>
    <property type="match status" value="1"/>
</dbReference>
<sequence length="210" mass="24463">MYFLQILVFSLMVNFWSAAAVAAPDLIDPQVTIEDASNRLKQRLQDPGFVKDFQKINEFVNQVIYPHVDFDLISSLVLGKMWKDATPNQKDSFKKEFQVLLIRTYSRALFELKDWSVRFLPINKEEDERKVMVKTEILQPGLQPISINYRMLHINDDWKVYDIIIEGVSLVTNYRTGFKNDMERSGSLQEVINQLAKKNTEALNNRADKT</sequence>
<gene>
    <name evidence="2" type="ORF">KEF85_12770</name>
</gene>
<dbReference type="Gene3D" id="3.10.450.710">
    <property type="entry name" value="Tgt2/MlaC"/>
    <property type="match status" value="1"/>
</dbReference>
<evidence type="ECO:0000313" key="2">
    <source>
        <dbReference type="EMBL" id="QWF72573.1"/>
    </source>
</evidence>
<dbReference type="PIRSF" id="PIRSF004649">
    <property type="entry name" value="MlaC"/>
    <property type="match status" value="1"/>
</dbReference>
<dbReference type="InterPro" id="IPR008869">
    <property type="entry name" value="MlaC/ttg2D"/>
</dbReference>
<proteinExistence type="predicted"/>
<name>A0A975RBM6_9GAMM</name>
<accession>A0A975RBM6</accession>